<accession>A0A3S9MXD8</accession>
<gene>
    <name evidence="1" type="ORF">EJ995_06315</name>
</gene>
<evidence type="ECO:0000313" key="2">
    <source>
        <dbReference type="Proteomes" id="UP000279600"/>
    </source>
</evidence>
<dbReference type="AlphaFoldDB" id="A0A3S9MXD8"/>
<name>A0A3S9MXD8_9FLAO</name>
<keyword evidence="2" id="KW-1185">Reference proteome</keyword>
<organism evidence="1 2">
    <name type="scientific">Nonlabens ponticola</name>
    <dbReference type="NCBI Taxonomy" id="2496866"/>
    <lineage>
        <taxon>Bacteria</taxon>
        <taxon>Pseudomonadati</taxon>
        <taxon>Bacteroidota</taxon>
        <taxon>Flavobacteriia</taxon>
        <taxon>Flavobacteriales</taxon>
        <taxon>Flavobacteriaceae</taxon>
        <taxon>Nonlabens</taxon>
    </lineage>
</organism>
<dbReference type="KEGG" id="noj:EJ995_06315"/>
<protein>
    <submittedName>
        <fullName evidence="1">Uncharacterized protein</fullName>
    </submittedName>
</protein>
<reference evidence="1 2" key="1">
    <citation type="submission" date="2018-12" db="EMBL/GenBank/DDBJ databases">
        <title>Complete genome of Nonlabens sp. MJ115.</title>
        <authorList>
            <person name="Choi H.S."/>
            <person name="Jung J."/>
        </authorList>
    </citation>
    <scope>NUCLEOTIDE SEQUENCE [LARGE SCALE GENOMIC DNA]</scope>
    <source>
        <strain evidence="1 2">MJ115</strain>
    </source>
</reference>
<sequence>MLYVVLYRFRESIITQNSNHKSILSTLMNITASLLLAHDQERVIERNFAQVDNLSLKAIA</sequence>
<proteinExistence type="predicted"/>
<evidence type="ECO:0000313" key="1">
    <source>
        <dbReference type="EMBL" id="AZQ43860.1"/>
    </source>
</evidence>
<dbReference type="Proteomes" id="UP000279600">
    <property type="component" value="Chromosome"/>
</dbReference>
<dbReference type="EMBL" id="CP034549">
    <property type="protein sequence ID" value="AZQ43860.1"/>
    <property type="molecule type" value="Genomic_DNA"/>
</dbReference>